<organism evidence="1 2">
    <name type="scientific">Shigella boydii</name>
    <dbReference type="NCBI Taxonomy" id="621"/>
    <lineage>
        <taxon>Bacteria</taxon>
        <taxon>Pseudomonadati</taxon>
        <taxon>Pseudomonadota</taxon>
        <taxon>Gammaproteobacteria</taxon>
        <taxon>Enterobacterales</taxon>
        <taxon>Enterobacteriaceae</taxon>
        <taxon>Shigella</taxon>
    </lineage>
</organism>
<evidence type="ECO:0000313" key="2">
    <source>
        <dbReference type="Proteomes" id="UP000515238"/>
    </source>
</evidence>
<protein>
    <submittedName>
        <fullName evidence="1">Uncharacterized protein</fullName>
    </submittedName>
</protein>
<dbReference type="Proteomes" id="UP000515238">
    <property type="component" value="Chromosome"/>
</dbReference>
<reference evidence="1 2" key="1">
    <citation type="submission" date="2020-08" db="EMBL/GenBank/DDBJ databases">
        <title>Complete genome sequencing of Shigella boydii.</title>
        <authorList>
            <person name="Hazen T.H."/>
            <person name="Michalski J.M."/>
            <person name="Rasko D.A."/>
        </authorList>
    </citation>
    <scope>NUCLEOTIDE SEQUENCE [LARGE SCALE GENOMIC DNA]</scope>
    <source>
        <strain evidence="1 2">600690</strain>
    </source>
</reference>
<proteinExistence type="predicted"/>
<evidence type="ECO:0000313" key="1">
    <source>
        <dbReference type="EMBL" id="QNC64699.1"/>
    </source>
</evidence>
<dbReference type="EMBL" id="CP049278">
    <property type="protein sequence ID" value="QNC64699.1"/>
    <property type="molecule type" value="Genomic_DNA"/>
</dbReference>
<dbReference type="AlphaFoldDB" id="A0A398QLP5"/>
<dbReference type="RefSeq" id="WP_004977372.1">
    <property type="nucleotide sequence ID" value="NZ_CP026836.1"/>
</dbReference>
<dbReference type="PRINTS" id="PR00394">
    <property type="entry name" value="RHSPROTEIN"/>
</dbReference>
<accession>A0A398QLP5</accession>
<name>A0A398QLP5_SHIBO</name>
<sequence length="110" mass="12692">MDYEYDTWGNRLADKLQQHAQIPFTAQEYADMERLEEDLRAMKLSELSHGWLEFANVPVQLMAAQLDPLPVVNIRRVHLYQCDHLGTPTAPGQDDVTPFFCTKQFALNVQ</sequence>
<gene>
    <name evidence="1" type="ORF">G5S56_05580</name>
</gene>